<feature type="non-terminal residue" evidence="2">
    <location>
        <position position="427"/>
    </location>
</feature>
<dbReference type="OMA" id="FRCKIRE"/>
<dbReference type="RefSeq" id="XP_007762389.1">
    <property type="nucleotide sequence ID" value="XM_007764199.1"/>
</dbReference>
<dbReference type="AlphaFoldDB" id="A0A5M3N753"/>
<protein>
    <recommendedName>
        <fullName evidence="4">Heterokaryon incompatibility domain-containing protein</fullName>
    </recommendedName>
</protein>
<dbReference type="GeneID" id="19206899"/>
<proteinExistence type="predicted"/>
<dbReference type="KEGG" id="cput:CONPUDRAFT_41273"/>
<organism evidence="2 3">
    <name type="scientific">Coniophora puteana (strain RWD-64-598)</name>
    <name type="common">Brown rot fungus</name>
    <dbReference type="NCBI Taxonomy" id="741705"/>
    <lineage>
        <taxon>Eukaryota</taxon>
        <taxon>Fungi</taxon>
        <taxon>Dikarya</taxon>
        <taxon>Basidiomycota</taxon>
        <taxon>Agaricomycotina</taxon>
        <taxon>Agaricomycetes</taxon>
        <taxon>Agaricomycetidae</taxon>
        <taxon>Boletales</taxon>
        <taxon>Coniophorineae</taxon>
        <taxon>Coniophoraceae</taxon>
        <taxon>Coniophora</taxon>
    </lineage>
</organism>
<dbReference type="PANTHER" id="PTHR46579:SF1">
    <property type="entry name" value="F5_8 TYPE C DOMAIN-CONTAINING PROTEIN"/>
    <property type="match status" value="1"/>
</dbReference>
<evidence type="ECO:0008006" key="4">
    <source>
        <dbReference type="Google" id="ProtNLM"/>
    </source>
</evidence>
<reference evidence="3" key="1">
    <citation type="journal article" date="2012" name="Science">
        <title>The Paleozoic origin of enzymatic lignin decomposition reconstructed from 31 fungal genomes.</title>
        <authorList>
            <person name="Floudas D."/>
            <person name="Binder M."/>
            <person name="Riley R."/>
            <person name="Barry K."/>
            <person name="Blanchette R.A."/>
            <person name="Henrissat B."/>
            <person name="Martinez A.T."/>
            <person name="Otillar R."/>
            <person name="Spatafora J.W."/>
            <person name="Yadav J.S."/>
            <person name="Aerts A."/>
            <person name="Benoit I."/>
            <person name="Boyd A."/>
            <person name="Carlson A."/>
            <person name="Copeland A."/>
            <person name="Coutinho P.M."/>
            <person name="de Vries R.P."/>
            <person name="Ferreira P."/>
            <person name="Findley K."/>
            <person name="Foster B."/>
            <person name="Gaskell J."/>
            <person name="Glotzer D."/>
            <person name="Gorecki P."/>
            <person name="Heitman J."/>
            <person name="Hesse C."/>
            <person name="Hori C."/>
            <person name="Igarashi K."/>
            <person name="Jurgens J.A."/>
            <person name="Kallen N."/>
            <person name="Kersten P."/>
            <person name="Kohler A."/>
            <person name="Kuees U."/>
            <person name="Kumar T.K.A."/>
            <person name="Kuo A."/>
            <person name="LaButti K."/>
            <person name="Larrondo L.F."/>
            <person name="Lindquist E."/>
            <person name="Ling A."/>
            <person name="Lombard V."/>
            <person name="Lucas S."/>
            <person name="Lundell T."/>
            <person name="Martin R."/>
            <person name="McLaughlin D.J."/>
            <person name="Morgenstern I."/>
            <person name="Morin E."/>
            <person name="Murat C."/>
            <person name="Nagy L.G."/>
            <person name="Nolan M."/>
            <person name="Ohm R.A."/>
            <person name="Patyshakuliyeva A."/>
            <person name="Rokas A."/>
            <person name="Ruiz-Duenas F.J."/>
            <person name="Sabat G."/>
            <person name="Salamov A."/>
            <person name="Samejima M."/>
            <person name="Schmutz J."/>
            <person name="Slot J.C."/>
            <person name="St John F."/>
            <person name="Stenlid J."/>
            <person name="Sun H."/>
            <person name="Sun S."/>
            <person name="Syed K."/>
            <person name="Tsang A."/>
            <person name="Wiebenga A."/>
            <person name="Young D."/>
            <person name="Pisabarro A."/>
            <person name="Eastwood D.C."/>
            <person name="Martin F."/>
            <person name="Cullen D."/>
            <person name="Grigoriev I.V."/>
            <person name="Hibbett D.S."/>
        </authorList>
    </citation>
    <scope>NUCLEOTIDE SEQUENCE [LARGE SCALE GENOMIC DNA]</scope>
    <source>
        <strain evidence="3">RWD-64-598 SS2</strain>
    </source>
</reference>
<accession>A0A5M3N753</accession>
<dbReference type="EMBL" id="JH711573">
    <property type="protein sequence ID" value="EIW87263.1"/>
    <property type="molecule type" value="Genomic_DNA"/>
</dbReference>
<evidence type="ECO:0000313" key="2">
    <source>
        <dbReference type="EMBL" id="EIW87263.1"/>
    </source>
</evidence>
<dbReference type="Proteomes" id="UP000053558">
    <property type="component" value="Unassembled WGS sequence"/>
</dbReference>
<feature type="chain" id="PRO_5024295778" description="Heterokaryon incompatibility domain-containing protein" evidence="1">
    <location>
        <begin position="18"/>
        <end position="427"/>
    </location>
</feature>
<comment type="caution">
    <text evidence="2">The sequence shown here is derived from an EMBL/GenBank/DDBJ whole genome shotgun (WGS) entry which is preliminary data.</text>
</comment>
<keyword evidence="3" id="KW-1185">Reference proteome</keyword>
<keyword evidence="1" id="KW-0732">Signal</keyword>
<evidence type="ECO:0000256" key="1">
    <source>
        <dbReference type="SAM" id="SignalP"/>
    </source>
</evidence>
<evidence type="ECO:0000313" key="3">
    <source>
        <dbReference type="Proteomes" id="UP000053558"/>
    </source>
</evidence>
<gene>
    <name evidence="2" type="ORF">CONPUDRAFT_41273</name>
</gene>
<sequence length="427" mass="49234">MHLAGLISSLFIHFWRGTLETAGALDDPDSWDWNCLGSAEVFKAHGLDIVAAGRHLPKGHDRKPSNLEEDITSGYKTWQWNLLFFGLDPGLLYEVLPLKYWKINYCRLVRGFRIVCQHSITEAELREAKHCFDTFYQEFEDLYYQRREDRLCFIRQSIHQLLHLASEVVQKGPPIIYAQWTMERTIGNLGQEIRQPSKLYANLSREGVRRCQVNILKALIPSLDPEPAPSSMPSVDVGEGYALLHKRSRREYKPSGVQKDALSDWLGRECPEFWMWGRARLSDGQVVRSAWRENTYIQENIRISRHVKIAEEGRTFIGEVLYFAQLDVKDEQTGEWRWEGVAVVELYSEPDSDLLTLSSRTFATCKRLGPQYTHVVNIKQIAGVVGMVPHRPTLLSGIEEDRFYMVEKPGLDVATFVGNDEEDERDE</sequence>
<dbReference type="OrthoDB" id="2669721at2759"/>
<name>A0A5M3N753_CONPW</name>
<dbReference type="PANTHER" id="PTHR46579">
    <property type="entry name" value="F5/8 TYPE C DOMAIN-CONTAINING PROTEIN-RELATED"/>
    <property type="match status" value="1"/>
</dbReference>
<feature type="signal peptide" evidence="1">
    <location>
        <begin position="1"/>
        <end position="17"/>
    </location>
</feature>